<dbReference type="InParanoid" id="Q8TPL9"/>
<accession>Q8TPL9</accession>
<dbReference type="EnsemblBacteria" id="AAM05293">
    <property type="protein sequence ID" value="AAM05293"/>
    <property type="gene ID" value="MA_1888"/>
</dbReference>
<dbReference type="AlphaFoldDB" id="Q8TPL9"/>
<organism evidence="1 2">
    <name type="scientific">Methanosarcina acetivorans (strain ATCC 35395 / DSM 2834 / JCM 12185 / C2A)</name>
    <dbReference type="NCBI Taxonomy" id="188937"/>
    <lineage>
        <taxon>Archaea</taxon>
        <taxon>Methanobacteriati</taxon>
        <taxon>Methanobacteriota</taxon>
        <taxon>Stenosarchaea group</taxon>
        <taxon>Methanomicrobia</taxon>
        <taxon>Methanosarcinales</taxon>
        <taxon>Methanosarcinaceae</taxon>
        <taxon>Methanosarcina</taxon>
    </lineage>
</organism>
<evidence type="ECO:0000313" key="2">
    <source>
        <dbReference type="Proteomes" id="UP000002487"/>
    </source>
</evidence>
<proteinExistence type="predicted"/>
<sequence length="119" mass="13979">MHNYLHTKKSRSYMKLYKESVGKSKKIKGNSKEKDCLTKKLILETIGFDSITIQDIFRESGYTGKYETLRGLVLRYQKFGYVAREGKIPYHYFLTDLGFQHLENPTLGRETAVREYNAR</sequence>
<gene>
    <name evidence="1" type="ordered locus">MA_1888</name>
</gene>
<evidence type="ECO:0000313" key="1">
    <source>
        <dbReference type="EMBL" id="AAM05293.1"/>
    </source>
</evidence>
<dbReference type="Proteomes" id="UP000002487">
    <property type="component" value="Chromosome"/>
</dbReference>
<dbReference type="KEGG" id="mac:MA_1888"/>
<dbReference type="HOGENOM" id="CLU_2056039_0_0_2"/>
<name>Q8TPL9_METAC</name>
<reference evidence="1 2" key="1">
    <citation type="journal article" date="2002" name="Genome Res.">
        <title>The genome of Methanosarcina acetivorans reveals extensive metabolic and physiological diversity.</title>
        <authorList>
            <person name="Galagan J.E."/>
            <person name="Nusbaum C."/>
            <person name="Roy A."/>
            <person name="Endrizzi M.G."/>
            <person name="Macdonald P."/>
            <person name="FitzHugh W."/>
            <person name="Calvo S."/>
            <person name="Engels R."/>
            <person name="Smirnov S."/>
            <person name="Atnoor D."/>
            <person name="Brown A."/>
            <person name="Allen N."/>
            <person name="Naylor J."/>
            <person name="Stange-Thomann N."/>
            <person name="DeArellano K."/>
            <person name="Johnson R."/>
            <person name="Linton L."/>
            <person name="McEwan P."/>
            <person name="McKernan K."/>
            <person name="Talamas J."/>
            <person name="Tirrell A."/>
            <person name="Ye W."/>
            <person name="Zimmer A."/>
            <person name="Barber R.D."/>
            <person name="Cann I."/>
            <person name="Graham D.E."/>
            <person name="Grahame D.A."/>
            <person name="Guss A."/>
            <person name="Hedderich R."/>
            <person name="Ingram-Smith C."/>
            <person name="Kuettner C.H."/>
            <person name="Krzycki J.A."/>
            <person name="Leigh J.A."/>
            <person name="Li W."/>
            <person name="Liu J."/>
            <person name="Mukhopadhyay B."/>
            <person name="Reeve J.N."/>
            <person name="Smith K."/>
            <person name="Springer T.A."/>
            <person name="Umayam L.A."/>
            <person name="White O."/>
            <person name="White R.H."/>
            <person name="de Macario E.C."/>
            <person name="Ferry J.G."/>
            <person name="Jarrell K.F."/>
            <person name="Jing H."/>
            <person name="Macario A.J.L."/>
            <person name="Paulsen I."/>
            <person name="Pritchett M."/>
            <person name="Sowers K.R."/>
            <person name="Swanson R.V."/>
            <person name="Zinder S.H."/>
            <person name="Lander E."/>
            <person name="Metcalf W.W."/>
            <person name="Birren B."/>
        </authorList>
    </citation>
    <scope>NUCLEOTIDE SEQUENCE [LARGE SCALE GENOMIC DNA]</scope>
    <source>
        <strain evidence="2">ATCC 35395 / DSM 2834 / JCM 12185 / C2A</strain>
    </source>
</reference>
<keyword evidence="2" id="KW-1185">Reference proteome</keyword>
<protein>
    <submittedName>
        <fullName evidence="1">Uncharacterized protein</fullName>
    </submittedName>
</protein>
<dbReference type="EMBL" id="AE010299">
    <property type="protein sequence ID" value="AAM05293.1"/>
    <property type="molecule type" value="Genomic_DNA"/>
</dbReference>